<dbReference type="FunFam" id="3.90.430.10:FF:000001">
    <property type="entry name" value="Copper fist DNA-binding protein"/>
    <property type="match status" value="1"/>
</dbReference>
<gene>
    <name evidence="10" type="ORF">AMS68_007433</name>
</gene>
<keyword evidence="2" id="KW-0479">Metal-binding</keyword>
<evidence type="ECO:0000313" key="11">
    <source>
        <dbReference type="Proteomes" id="UP000503462"/>
    </source>
</evidence>
<comment type="subcellular location">
    <subcellularLocation>
        <location evidence="1">Nucleus</location>
    </subcellularLocation>
</comment>
<evidence type="ECO:0000256" key="6">
    <source>
        <dbReference type="ARBA" id="ARBA00023163"/>
    </source>
</evidence>
<dbReference type="Proteomes" id="UP000503462">
    <property type="component" value="Chromosome 5"/>
</dbReference>
<feature type="domain" description="Copper-fist" evidence="9">
    <location>
        <begin position="2"/>
        <end position="41"/>
    </location>
</feature>
<proteinExistence type="predicted"/>
<dbReference type="GO" id="GO:0005634">
    <property type="term" value="C:nucleus"/>
    <property type="evidence" value="ECO:0007669"/>
    <property type="project" value="UniProtKB-SubCell"/>
</dbReference>
<dbReference type="PROSITE" id="PS50073">
    <property type="entry name" value="COPPER_FIST_2"/>
    <property type="match status" value="1"/>
</dbReference>
<evidence type="ECO:0000256" key="1">
    <source>
        <dbReference type="ARBA" id="ARBA00004123"/>
    </source>
</evidence>
<keyword evidence="6" id="KW-0804">Transcription</keyword>
<feature type="region of interest" description="Disordered" evidence="8">
    <location>
        <begin position="131"/>
        <end position="170"/>
    </location>
</feature>
<feature type="region of interest" description="Disordered" evidence="8">
    <location>
        <begin position="461"/>
        <end position="508"/>
    </location>
</feature>
<evidence type="ECO:0000256" key="7">
    <source>
        <dbReference type="ARBA" id="ARBA00023242"/>
    </source>
</evidence>
<sequence length="524" mass="57295">MVVKEDGTKWACNSCLKGHRVSGCNHTDRELQLVPKKGRPVTQCQHCRQERKKRSAHVSCDCAAPDKPHHTKEKCIHLREAEERAKTAGFFDGAPHEKDHALLTTVAEEQGCCCSHGGRCSCALLRKDSSDDGLPHGKPAVSKPRLETTKSDGSLTIFTNGHHKPVHRKNHAAHECGMPYKMPMPRSKTEHDVNYAARRSVDSLALDPRSPQIDFPKFNSQAFQLKAEHTSPREMNAELFSSANGLTSDKFNMVDYSDLAQISTNESLPSAAGDAFPPFDQMSTLLESPFDNWPSLQGVEAAMPNNNPFGAWTTDAAGMVQPALTVASSGTQSEIDEIPSMDDPYTHGMPSIQEINFDLNDPMLGNSLQTNRRSLPPSFFGNLDFTNSVEDWQAEPSEGITNNDKPSTPSFVFTDPWQANMRVSTTYASPGRPMARSVGPGSAPSADIMKQLFPDMDVETNANGYRPRMQDPSNSISVSEEDDTLVSQPWADGSLSVPMDPYGTPLGMDAGFGGPDFSAHGWSQ</sequence>
<dbReference type="Gene3D" id="3.90.430.10">
    <property type="entry name" value="Copper fist DNA-binding domain"/>
    <property type="match status" value="1"/>
</dbReference>
<reference evidence="10 11" key="1">
    <citation type="journal article" date="2016" name="Sci. Rep.">
        <title>Peltaster fructicola genome reveals evolution from an invasive phytopathogen to an ectophytic parasite.</title>
        <authorList>
            <person name="Xu C."/>
            <person name="Chen H."/>
            <person name="Gleason M.L."/>
            <person name="Xu J.R."/>
            <person name="Liu H."/>
            <person name="Zhang R."/>
            <person name="Sun G."/>
        </authorList>
    </citation>
    <scope>NUCLEOTIDE SEQUENCE [LARGE SCALE GENOMIC DNA]</scope>
    <source>
        <strain evidence="10 11">LNHT1506</strain>
    </source>
</reference>
<accession>A0A6H0Y4M8</accession>
<dbReference type="SMART" id="SM01090">
    <property type="entry name" value="Copper-fist"/>
    <property type="match status" value="1"/>
</dbReference>
<dbReference type="OrthoDB" id="5600085at2759"/>
<evidence type="ECO:0000313" key="10">
    <source>
        <dbReference type="EMBL" id="QIX01916.1"/>
    </source>
</evidence>
<dbReference type="InterPro" id="IPR036395">
    <property type="entry name" value="Cu_fist_DNA-bd_dom_sf"/>
</dbReference>
<organism evidence="10 11">
    <name type="scientific">Peltaster fructicola</name>
    <dbReference type="NCBI Taxonomy" id="286661"/>
    <lineage>
        <taxon>Eukaryota</taxon>
        <taxon>Fungi</taxon>
        <taxon>Dikarya</taxon>
        <taxon>Ascomycota</taxon>
        <taxon>Pezizomycotina</taxon>
        <taxon>Dothideomycetes</taxon>
        <taxon>Dothideomycetes incertae sedis</taxon>
        <taxon>Peltaster</taxon>
    </lineage>
</organism>
<dbReference type="GO" id="GO:0000981">
    <property type="term" value="F:DNA-binding transcription factor activity, RNA polymerase II-specific"/>
    <property type="evidence" value="ECO:0007669"/>
    <property type="project" value="TreeGrafter"/>
</dbReference>
<dbReference type="SUPFAM" id="SSF57879">
    <property type="entry name" value="Zinc domain conserved in yeast copper-regulated transcription factors"/>
    <property type="match status" value="1"/>
</dbReference>
<feature type="compositionally biased region" description="Basic residues" evidence="8">
    <location>
        <begin position="161"/>
        <end position="170"/>
    </location>
</feature>
<keyword evidence="7" id="KW-0539">Nucleus</keyword>
<evidence type="ECO:0000256" key="5">
    <source>
        <dbReference type="ARBA" id="ARBA00023015"/>
    </source>
</evidence>
<evidence type="ECO:0000259" key="9">
    <source>
        <dbReference type="PROSITE" id="PS50073"/>
    </source>
</evidence>
<dbReference type="GO" id="GO:0045944">
    <property type="term" value="P:positive regulation of transcription by RNA polymerase II"/>
    <property type="evidence" value="ECO:0007669"/>
    <property type="project" value="TreeGrafter"/>
</dbReference>
<dbReference type="SMART" id="SM00412">
    <property type="entry name" value="Cu_FIST"/>
    <property type="match status" value="1"/>
</dbReference>
<dbReference type="AlphaFoldDB" id="A0A6H0Y4M8"/>
<evidence type="ECO:0000256" key="4">
    <source>
        <dbReference type="ARBA" id="ARBA00023008"/>
    </source>
</evidence>
<evidence type="ECO:0000256" key="8">
    <source>
        <dbReference type="SAM" id="MobiDB-lite"/>
    </source>
</evidence>
<keyword evidence="11" id="KW-1185">Reference proteome</keyword>
<dbReference type="EMBL" id="CP051143">
    <property type="protein sequence ID" value="QIX01916.1"/>
    <property type="molecule type" value="Genomic_DNA"/>
</dbReference>
<keyword evidence="4" id="KW-0186">Copper</keyword>
<dbReference type="GO" id="GO:0000978">
    <property type="term" value="F:RNA polymerase II cis-regulatory region sequence-specific DNA binding"/>
    <property type="evidence" value="ECO:0007669"/>
    <property type="project" value="TreeGrafter"/>
</dbReference>
<dbReference type="GO" id="GO:0006879">
    <property type="term" value="P:intracellular iron ion homeostasis"/>
    <property type="evidence" value="ECO:0007669"/>
    <property type="project" value="TreeGrafter"/>
</dbReference>
<keyword evidence="3" id="KW-0862">Zinc</keyword>
<protein>
    <recommendedName>
        <fullName evidence="9">Copper-fist domain-containing protein</fullName>
    </recommendedName>
</protein>
<keyword evidence="5" id="KW-0805">Transcription regulation</keyword>
<name>A0A6H0Y4M8_9PEZI</name>
<dbReference type="PANTHER" id="PTHR28088">
    <property type="entry name" value="TRANSCRIPTIONAL ACTIVATOR HAA1-RELATED"/>
    <property type="match status" value="1"/>
</dbReference>
<evidence type="ECO:0000256" key="2">
    <source>
        <dbReference type="ARBA" id="ARBA00022723"/>
    </source>
</evidence>
<evidence type="ECO:0000256" key="3">
    <source>
        <dbReference type="ARBA" id="ARBA00022833"/>
    </source>
</evidence>
<dbReference type="GO" id="GO:0005507">
    <property type="term" value="F:copper ion binding"/>
    <property type="evidence" value="ECO:0007669"/>
    <property type="project" value="InterPro"/>
</dbReference>
<dbReference type="PRINTS" id="PR00617">
    <property type="entry name" value="COPPERFIST"/>
</dbReference>
<dbReference type="Pfam" id="PF00649">
    <property type="entry name" value="Copper-fist"/>
    <property type="match status" value="1"/>
</dbReference>
<dbReference type="InterPro" id="IPR001083">
    <property type="entry name" value="Cu_fist_DNA-bd_dom"/>
</dbReference>
<dbReference type="PANTHER" id="PTHR28088:SF5">
    <property type="entry name" value="TRANSCRIPTIONAL ACTIVATOR HAA1-RELATED"/>
    <property type="match status" value="1"/>
</dbReference>
<dbReference type="GO" id="GO:0006878">
    <property type="term" value="P:intracellular copper ion homeostasis"/>
    <property type="evidence" value="ECO:0007669"/>
    <property type="project" value="TreeGrafter"/>
</dbReference>
<dbReference type="InterPro" id="IPR051763">
    <property type="entry name" value="Copper_Homeo_Regul"/>
</dbReference>